<dbReference type="OrthoDB" id="8359155at2759"/>
<sequence>MTLEDTLRVLESDSLLSDLDDDLKEVKEGKKTIEDHKEYFKTQVDKKLKQLSFMHSPNSPKWHSIPEEERVLSHL</sequence>
<name>A0A8X6HA70_TRICU</name>
<reference evidence="1" key="1">
    <citation type="submission" date="2020-07" db="EMBL/GenBank/DDBJ databases">
        <title>Multicomponent nature underlies the extraordinary mechanical properties of spider dragline silk.</title>
        <authorList>
            <person name="Kono N."/>
            <person name="Nakamura H."/>
            <person name="Mori M."/>
            <person name="Yoshida Y."/>
            <person name="Ohtoshi R."/>
            <person name="Malay A.D."/>
            <person name="Moran D.A.P."/>
            <person name="Tomita M."/>
            <person name="Numata K."/>
            <person name="Arakawa K."/>
        </authorList>
    </citation>
    <scope>NUCLEOTIDE SEQUENCE</scope>
</reference>
<dbReference type="EMBL" id="BMAO01007960">
    <property type="protein sequence ID" value="GFR19817.1"/>
    <property type="molecule type" value="Genomic_DNA"/>
</dbReference>
<protein>
    <submittedName>
        <fullName evidence="1">Uncharacterized protein</fullName>
    </submittedName>
</protein>
<dbReference type="Proteomes" id="UP000887116">
    <property type="component" value="Unassembled WGS sequence"/>
</dbReference>
<gene>
    <name evidence="1" type="ORF">TNCT_303301</name>
</gene>
<proteinExistence type="predicted"/>
<evidence type="ECO:0000313" key="2">
    <source>
        <dbReference type="Proteomes" id="UP000887116"/>
    </source>
</evidence>
<dbReference type="AlphaFoldDB" id="A0A8X6HA70"/>
<accession>A0A8X6HA70</accession>
<keyword evidence="2" id="KW-1185">Reference proteome</keyword>
<evidence type="ECO:0000313" key="1">
    <source>
        <dbReference type="EMBL" id="GFR19817.1"/>
    </source>
</evidence>
<organism evidence="1 2">
    <name type="scientific">Trichonephila clavata</name>
    <name type="common">Joro spider</name>
    <name type="synonym">Nephila clavata</name>
    <dbReference type="NCBI Taxonomy" id="2740835"/>
    <lineage>
        <taxon>Eukaryota</taxon>
        <taxon>Metazoa</taxon>
        <taxon>Ecdysozoa</taxon>
        <taxon>Arthropoda</taxon>
        <taxon>Chelicerata</taxon>
        <taxon>Arachnida</taxon>
        <taxon>Araneae</taxon>
        <taxon>Araneomorphae</taxon>
        <taxon>Entelegynae</taxon>
        <taxon>Araneoidea</taxon>
        <taxon>Nephilidae</taxon>
        <taxon>Trichonephila</taxon>
    </lineage>
</organism>
<comment type="caution">
    <text evidence="1">The sequence shown here is derived from an EMBL/GenBank/DDBJ whole genome shotgun (WGS) entry which is preliminary data.</text>
</comment>